<gene>
    <name evidence="10" type="ORF">Ocin01_14081</name>
</gene>
<dbReference type="InterPro" id="IPR036236">
    <property type="entry name" value="Znf_C2H2_sf"/>
</dbReference>
<evidence type="ECO:0000313" key="10">
    <source>
        <dbReference type="EMBL" id="ODM92603.1"/>
    </source>
</evidence>
<feature type="domain" description="C2H2-type" evidence="9">
    <location>
        <begin position="122"/>
        <end position="150"/>
    </location>
</feature>
<evidence type="ECO:0000259" key="9">
    <source>
        <dbReference type="PROSITE" id="PS50157"/>
    </source>
</evidence>
<evidence type="ECO:0000256" key="3">
    <source>
        <dbReference type="ARBA" id="ARBA00022737"/>
    </source>
</evidence>
<keyword evidence="7" id="KW-0539">Nucleus</keyword>
<dbReference type="STRING" id="48709.A0A1D2MI13"/>
<evidence type="ECO:0000256" key="4">
    <source>
        <dbReference type="ARBA" id="ARBA00022833"/>
    </source>
</evidence>
<keyword evidence="8" id="KW-0863">Zinc-finger</keyword>
<feature type="domain" description="C2H2-type" evidence="9">
    <location>
        <begin position="274"/>
        <end position="294"/>
    </location>
</feature>
<keyword evidence="3" id="KW-0677">Repeat</keyword>
<dbReference type="PANTHER" id="PTHR24399:SF23">
    <property type="entry name" value="C2H2-TYPE DOMAIN-CONTAINING PROTEIN"/>
    <property type="match status" value="1"/>
</dbReference>
<sequence>MEAISRATGKLEAAPTPQIGEAQQKRMFRCTKCSYQSVVKCHFNIHMRYMHGTEKRPKAIKKFKCPGCPKKFSVPSVMKKHFSAQHKGEMPYSCVFCEKRFSTSNRYGLDNHIKAHIREFHYSCRICDYSTTSRASLKSHIRYRHEGLTAEERKQKMKVCPVCKILVHHLRDHMRKHTGECPFRCGTCGKSLKSGASLRCHQLAVHEGQKPHCCEICKAKFGRLGDLKAHLRYVHGPEKKPFFKRRLNCVFCDKNMAYGNHFSHYRRHIHEYPFNCPNCDKSFVSAGDLKWHVD</sequence>
<evidence type="ECO:0000256" key="2">
    <source>
        <dbReference type="ARBA" id="ARBA00022723"/>
    </source>
</evidence>
<keyword evidence="2" id="KW-0479">Metal-binding</keyword>
<keyword evidence="6" id="KW-0804">Transcription</keyword>
<dbReference type="GO" id="GO:0008270">
    <property type="term" value="F:zinc ion binding"/>
    <property type="evidence" value="ECO:0007669"/>
    <property type="project" value="UniProtKB-KW"/>
</dbReference>
<protein>
    <submittedName>
        <fullName evidence="10">Putative zinc finger protein</fullName>
    </submittedName>
</protein>
<organism evidence="10 11">
    <name type="scientific">Orchesella cincta</name>
    <name type="common">Springtail</name>
    <name type="synonym">Podura cincta</name>
    <dbReference type="NCBI Taxonomy" id="48709"/>
    <lineage>
        <taxon>Eukaryota</taxon>
        <taxon>Metazoa</taxon>
        <taxon>Ecdysozoa</taxon>
        <taxon>Arthropoda</taxon>
        <taxon>Hexapoda</taxon>
        <taxon>Collembola</taxon>
        <taxon>Entomobryomorpha</taxon>
        <taxon>Entomobryoidea</taxon>
        <taxon>Orchesellidae</taxon>
        <taxon>Orchesellinae</taxon>
        <taxon>Orchesella</taxon>
    </lineage>
</organism>
<dbReference type="GO" id="GO:0001227">
    <property type="term" value="F:DNA-binding transcription repressor activity, RNA polymerase II-specific"/>
    <property type="evidence" value="ECO:0007669"/>
    <property type="project" value="TreeGrafter"/>
</dbReference>
<comment type="subcellular location">
    <subcellularLocation>
        <location evidence="1">Nucleus</location>
    </subcellularLocation>
</comment>
<proteinExistence type="predicted"/>
<reference evidence="10 11" key="1">
    <citation type="journal article" date="2016" name="Genome Biol. Evol.">
        <title>Gene Family Evolution Reflects Adaptation to Soil Environmental Stressors in the Genome of the Collembolan Orchesella cincta.</title>
        <authorList>
            <person name="Faddeeva-Vakhrusheva A."/>
            <person name="Derks M.F."/>
            <person name="Anvar S.Y."/>
            <person name="Agamennone V."/>
            <person name="Suring W."/>
            <person name="Smit S."/>
            <person name="van Straalen N.M."/>
            <person name="Roelofs D."/>
        </authorList>
    </citation>
    <scope>NUCLEOTIDE SEQUENCE [LARGE SCALE GENOMIC DNA]</scope>
    <source>
        <tissue evidence="10">Mixed pool</tissue>
    </source>
</reference>
<dbReference type="SMART" id="SM00355">
    <property type="entry name" value="ZnF_C2H2"/>
    <property type="match status" value="9"/>
</dbReference>
<evidence type="ECO:0000313" key="11">
    <source>
        <dbReference type="Proteomes" id="UP000094527"/>
    </source>
</evidence>
<accession>A0A1D2MI13</accession>
<dbReference type="AlphaFoldDB" id="A0A1D2MI13"/>
<feature type="domain" description="C2H2-type" evidence="9">
    <location>
        <begin position="28"/>
        <end position="56"/>
    </location>
</feature>
<dbReference type="Gene3D" id="3.30.160.60">
    <property type="entry name" value="Classic Zinc Finger"/>
    <property type="match status" value="6"/>
</dbReference>
<evidence type="ECO:0000256" key="1">
    <source>
        <dbReference type="ARBA" id="ARBA00004123"/>
    </source>
</evidence>
<evidence type="ECO:0000256" key="5">
    <source>
        <dbReference type="ARBA" id="ARBA00023015"/>
    </source>
</evidence>
<dbReference type="GO" id="GO:0005654">
    <property type="term" value="C:nucleoplasm"/>
    <property type="evidence" value="ECO:0007669"/>
    <property type="project" value="TreeGrafter"/>
</dbReference>
<dbReference type="OrthoDB" id="6077919at2759"/>
<dbReference type="PROSITE" id="PS50157">
    <property type="entry name" value="ZINC_FINGER_C2H2_2"/>
    <property type="match status" value="6"/>
</dbReference>
<dbReference type="Pfam" id="PF00096">
    <property type="entry name" value="zf-C2H2"/>
    <property type="match status" value="2"/>
</dbReference>
<name>A0A1D2MI13_ORCCI</name>
<dbReference type="Proteomes" id="UP000094527">
    <property type="component" value="Unassembled WGS sequence"/>
</dbReference>
<feature type="domain" description="C2H2-type" evidence="9">
    <location>
        <begin position="212"/>
        <end position="240"/>
    </location>
</feature>
<evidence type="ECO:0000256" key="8">
    <source>
        <dbReference type="PROSITE-ProRule" id="PRU00042"/>
    </source>
</evidence>
<dbReference type="PANTHER" id="PTHR24399">
    <property type="entry name" value="ZINC FINGER AND BTB DOMAIN-CONTAINING"/>
    <property type="match status" value="1"/>
</dbReference>
<feature type="domain" description="C2H2-type" evidence="9">
    <location>
        <begin position="63"/>
        <end position="91"/>
    </location>
</feature>
<keyword evidence="11" id="KW-1185">Reference proteome</keyword>
<dbReference type="InterPro" id="IPR013087">
    <property type="entry name" value="Znf_C2H2_type"/>
</dbReference>
<keyword evidence="4" id="KW-0862">Zinc</keyword>
<keyword evidence="5" id="KW-0805">Transcription regulation</keyword>
<dbReference type="Pfam" id="PF12874">
    <property type="entry name" value="zf-met"/>
    <property type="match status" value="2"/>
</dbReference>
<feature type="domain" description="C2H2-type" evidence="9">
    <location>
        <begin position="183"/>
        <end position="211"/>
    </location>
</feature>
<evidence type="ECO:0000256" key="7">
    <source>
        <dbReference type="ARBA" id="ARBA00023242"/>
    </source>
</evidence>
<comment type="caution">
    <text evidence="10">The sequence shown here is derived from an EMBL/GenBank/DDBJ whole genome shotgun (WGS) entry which is preliminary data.</text>
</comment>
<dbReference type="PROSITE" id="PS00028">
    <property type="entry name" value="ZINC_FINGER_C2H2_1"/>
    <property type="match status" value="3"/>
</dbReference>
<dbReference type="SUPFAM" id="SSF57667">
    <property type="entry name" value="beta-beta-alpha zinc fingers"/>
    <property type="match status" value="3"/>
</dbReference>
<evidence type="ECO:0000256" key="6">
    <source>
        <dbReference type="ARBA" id="ARBA00023163"/>
    </source>
</evidence>
<dbReference type="EMBL" id="LJIJ01001192">
    <property type="protein sequence ID" value="ODM92603.1"/>
    <property type="molecule type" value="Genomic_DNA"/>
</dbReference>
<dbReference type="GO" id="GO:0000978">
    <property type="term" value="F:RNA polymerase II cis-regulatory region sequence-specific DNA binding"/>
    <property type="evidence" value="ECO:0007669"/>
    <property type="project" value="TreeGrafter"/>
</dbReference>